<evidence type="ECO:0000256" key="1">
    <source>
        <dbReference type="SAM" id="Phobius"/>
    </source>
</evidence>
<feature type="transmembrane region" description="Helical" evidence="1">
    <location>
        <begin position="450"/>
        <end position="469"/>
    </location>
</feature>
<dbReference type="AlphaFoldDB" id="A0A5C6B1B1"/>
<gene>
    <name evidence="2" type="ORF">Pla52n_13120</name>
</gene>
<keyword evidence="1" id="KW-1133">Transmembrane helix</keyword>
<accession>A0A5C6B1B1</accession>
<name>A0A5C6B1B1_9BACT</name>
<reference evidence="2 3" key="1">
    <citation type="submission" date="2019-02" db="EMBL/GenBank/DDBJ databases">
        <title>Deep-cultivation of Planctomycetes and their phenomic and genomic characterization uncovers novel biology.</title>
        <authorList>
            <person name="Wiegand S."/>
            <person name="Jogler M."/>
            <person name="Boedeker C."/>
            <person name="Pinto D."/>
            <person name="Vollmers J."/>
            <person name="Rivas-Marin E."/>
            <person name="Kohn T."/>
            <person name="Peeters S.H."/>
            <person name="Heuer A."/>
            <person name="Rast P."/>
            <person name="Oberbeckmann S."/>
            <person name="Bunk B."/>
            <person name="Jeske O."/>
            <person name="Meyerdierks A."/>
            <person name="Storesund J.E."/>
            <person name="Kallscheuer N."/>
            <person name="Luecker S."/>
            <person name="Lage O.M."/>
            <person name="Pohl T."/>
            <person name="Merkel B.J."/>
            <person name="Hornburger P."/>
            <person name="Mueller R.-W."/>
            <person name="Bruemmer F."/>
            <person name="Labrenz M."/>
            <person name="Spormann A.M."/>
            <person name="Op Den Camp H."/>
            <person name="Overmann J."/>
            <person name="Amann R."/>
            <person name="Jetten M.S.M."/>
            <person name="Mascher T."/>
            <person name="Medema M.H."/>
            <person name="Devos D.P."/>
            <person name="Kaster A.-K."/>
            <person name="Ovreas L."/>
            <person name="Rohde M."/>
            <person name="Galperin M.Y."/>
            <person name="Jogler C."/>
        </authorList>
    </citation>
    <scope>NUCLEOTIDE SEQUENCE [LARGE SCALE GENOMIC DNA]</scope>
    <source>
        <strain evidence="2 3">Pla52n</strain>
    </source>
</reference>
<protein>
    <submittedName>
        <fullName evidence="2">Uncharacterized protein</fullName>
    </submittedName>
</protein>
<organism evidence="2 3">
    <name type="scientific">Stieleria varia</name>
    <dbReference type="NCBI Taxonomy" id="2528005"/>
    <lineage>
        <taxon>Bacteria</taxon>
        <taxon>Pseudomonadati</taxon>
        <taxon>Planctomycetota</taxon>
        <taxon>Planctomycetia</taxon>
        <taxon>Pirellulales</taxon>
        <taxon>Pirellulaceae</taxon>
        <taxon>Stieleria</taxon>
    </lineage>
</organism>
<evidence type="ECO:0000313" key="2">
    <source>
        <dbReference type="EMBL" id="TWU05597.1"/>
    </source>
</evidence>
<evidence type="ECO:0000313" key="3">
    <source>
        <dbReference type="Proteomes" id="UP000320176"/>
    </source>
</evidence>
<dbReference type="OrthoDB" id="269524at2"/>
<keyword evidence="3" id="KW-1185">Reference proteome</keyword>
<dbReference type="Proteomes" id="UP000320176">
    <property type="component" value="Unassembled WGS sequence"/>
</dbReference>
<feature type="transmembrane region" description="Helical" evidence="1">
    <location>
        <begin position="476"/>
        <end position="499"/>
    </location>
</feature>
<dbReference type="RefSeq" id="WP_146518819.1">
    <property type="nucleotide sequence ID" value="NZ_CP151726.1"/>
</dbReference>
<keyword evidence="1" id="KW-0812">Transmembrane</keyword>
<proteinExistence type="predicted"/>
<sequence>MRALNSSRFPIAVSIAVFSLLIASSVAMGETKRIGSLPGKAKNAGFTMQIDMEPLGGDGYQPIHLLFRPMGTAFPGERPLTIQIRPRAERGTDLDFQFQQEVVLPQGATNATFKLYVPHYYRWEFVTVRILENGRLIEKGDGTFHLNTPTQQSMGQLTSMGILVPKDEKTQDALWKIFPDMRSLVTSIGDGPLPRDTDVKRLSHFAANSFVESVQPGRLQFRRIDEESLHESWLGFSQLDVILVADPLLRRIESEQPSAMAAIRNWVTAGGNLWIYAVPPDDAESDGGASSQAWHTGLPTLERLPASSFVKPSESQANLQLGESNDLQIMEYNAWQGWYGPGTYGRSSGGERRQSLFDRMASEKNPMVDTVAPSELASKIRFGSFGSGRVMLIESDDPFPGSFQFWDSVNRIHGNRLRWVSRNGISVPLGNDSYWSWLIAAVGQPPVKSFVGLNTLFVVLIGPVLYFYLRRRDRLYLLYFSAPALAFVVTLGLFLYALVADGVSTRAKARKLTWVDLENDCVLHEMHHTYYTVLGSGNGLKFDSDVAVYPYRHGPVIDGYYYRNANGNVAGEGLINHGNDGVRFTGGFLPSRDQVQYVTVQPKNNVPTVSFQIDDGTPRVTNHLEQSLSDVLLCDASGVRWHVANLAAGATAKMQTVTTPMINEILDSDVFPNAANVPELRRDYYRYGYNPSAGYLNVVQTSELERSLKSFRRLMPAGSFIATTQLQDSDLGVPKARLSESAHVYFGELP</sequence>
<dbReference type="EMBL" id="SJPN01000002">
    <property type="protein sequence ID" value="TWU05597.1"/>
    <property type="molecule type" value="Genomic_DNA"/>
</dbReference>
<comment type="caution">
    <text evidence="2">The sequence shown here is derived from an EMBL/GenBank/DDBJ whole genome shotgun (WGS) entry which is preliminary data.</text>
</comment>
<keyword evidence="1" id="KW-0472">Membrane</keyword>